<protein>
    <recommendedName>
        <fullName evidence="8">NADPH:adrenodoxin oxidoreductase, mitochondrial</fullName>
        <ecNumber evidence="8">1.18.1.6</ecNumber>
    </recommendedName>
</protein>
<evidence type="ECO:0000256" key="9">
    <source>
        <dbReference type="PIRSR" id="PIRSR000362-1"/>
    </source>
</evidence>
<evidence type="ECO:0000256" key="8">
    <source>
        <dbReference type="PIRNR" id="PIRNR000362"/>
    </source>
</evidence>
<keyword evidence="13" id="KW-1185">Reference proteome</keyword>
<comment type="cofactor">
    <cofactor evidence="1 8 9">
        <name>FAD</name>
        <dbReference type="ChEBI" id="CHEBI:57692"/>
    </cofactor>
</comment>
<evidence type="ECO:0000256" key="4">
    <source>
        <dbReference type="ARBA" id="ARBA00022827"/>
    </source>
</evidence>
<dbReference type="PANTHER" id="PTHR48467:SF1">
    <property type="entry name" value="GLUTAMATE SYNTHASE 1 [NADH], CHLOROPLASTIC-LIKE"/>
    <property type="match status" value="1"/>
</dbReference>
<dbReference type="EMBL" id="CAKKNE010000005">
    <property type="protein sequence ID" value="CAH0375503.1"/>
    <property type="molecule type" value="Genomic_DNA"/>
</dbReference>
<dbReference type="OrthoDB" id="333024at2759"/>
<dbReference type="PRINTS" id="PR00419">
    <property type="entry name" value="ADXRDTASE"/>
</dbReference>
<evidence type="ECO:0000256" key="3">
    <source>
        <dbReference type="ARBA" id="ARBA00022630"/>
    </source>
</evidence>
<dbReference type="GO" id="GO:0005739">
    <property type="term" value="C:mitochondrion"/>
    <property type="evidence" value="ECO:0007669"/>
    <property type="project" value="UniProtKB-SubCell"/>
</dbReference>
<keyword evidence="8" id="KW-0496">Mitochondrion</keyword>
<feature type="domain" description="FAD/NAD(P)-binding" evidence="11">
    <location>
        <begin position="16"/>
        <end position="349"/>
    </location>
</feature>
<feature type="binding site" evidence="9">
    <location>
        <position position="90"/>
    </location>
    <ligand>
        <name>FAD</name>
        <dbReference type="ChEBI" id="CHEBI:57692"/>
    </ligand>
</feature>
<dbReference type="InterPro" id="IPR023753">
    <property type="entry name" value="FAD/NAD-binding_dom"/>
</dbReference>
<dbReference type="SUPFAM" id="SSF51971">
    <property type="entry name" value="Nucleotide-binding domain"/>
    <property type="match status" value="1"/>
</dbReference>
<feature type="binding site" evidence="10">
    <location>
        <position position="230"/>
    </location>
    <ligand>
        <name>NADP(+)</name>
        <dbReference type="ChEBI" id="CHEBI:58349"/>
    </ligand>
</feature>
<dbReference type="InterPro" id="IPR021163">
    <property type="entry name" value="Ferredox_Rdtase_adrenod"/>
</dbReference>
<name>A0A8J2SMV3_9STRA</name>
<evidence type="ECO:0000259" key="11">
    <source>
        <dbReference type="Pfam" id="PF07992"/>
    </source>
</evidence>
<sequence>MLRLTRRAFSSTPSPRVAVVGSGPGGFYTAKYLLRDSKNVHVTILDRWPTPFGLVRYGVAPDHPEVKSVQDDFEEVATSERFSYAGHVFVGHPADAPSHTGPVVPLNDLMNLYDAVVVATGCDLARKLDLPGAELEGVVNARAFVGWYNAEPTFSHLQLPDVSDQLRSVIIGHGNVALDCARLLAAPSSHLDATDIHSTAFEALQRLPSKRLIHVVGRRGATQAAFTTKEVRELTELENAALVIDPAELEAGDTEASIEEGKARPLKRKRKFLDQVAASTNTAEREVHLRFLRRPVAFEEGAKGRLGAVVFEKCVLEGDVNAQTAVGTGVLESIECDLAVCAVGYTASPPCPDGRRARPQDGPAGTYAQVGSRVAPKLYCSGWVKRGPTGIVGSNVADARETAAAVLEDLAASGVAGYGEGTSWADWRRIDGVEKANARNGAPRAKFSDVEGMLDAAKSS</sequence>
<accession>A0A8J2SMV3</accession>
<evidence type="ECO:0000256" key="2">
    <source>
        <dbReference type="ARBA" id="ARBA00008312"/>
    </source>
</evidence>
<evidence type="ECO:0000256" key="10">
    <source>
        <dbReference type="PIRSR" id="PIRSR000362-2"/>
    </source>
</evidence>
<feature type="binding site" evidence="10">
    <location>
        <begin position="173"/>
        <end position="176"/>
    </location>
    <ligand>
        <name>NADP(+)</name>
        <dbReference type="ChEBI" id="CHEBI:58349"/>
    </ligand>
</feature>
<dbReference type="InterPro" id="IPR036188">
    <property type="entry name" value="FAD/NAD-bd_sf"/>
</dbReference>
<evidence type="ECO:0000313" key="12">
    <source>
        <dbReference type="EMBL" id="CAH0375503.1"/>
    </source>
</evidence>
<dbReference type="GO" id="GO:0016491">
    <property type="term" value="F:oxidoreductase activity"/>
    <property type="evidence" value="ECO:0007669"/>
    <property type="project" value="UniProtKB-KW"/>
</dbReference>
<comment type="caution">
    <text evidence="12">The sequence shown here is derived from an EMBL/GenBank/DDBJ whole genome shotgun (WGS) entry which is preliminary data.</text>
</comment>
<feature type="binding site" evidence="9">
    <location>
        <position position="383"/>
    </location>
    <ligand>
        <name>FAD</name>
        <dbReference type="ChEBI" id="CHEBI:57692"/>
    </ligand>
</feature>
<feature type="binding site" evidence="10">
    <location>
        <position position="390"/>
    </location>
    <ligand>
        <name>NADP(+)</name>
        <dbReference type="ChEBI" id="CHEBI:58349"/>
    </ligand>
</feature>
<proteinExistence type="inferred from homology"/>
<evidence type="ECO:0000256" key="1">
    <source>
        <dbReference type="ARBA" id="ARBA00001974"/>
    </source>
</evidence>
<evidence type="ECO:0000256" key="6">
    <source>
        <dbReference type="ARBA" id="ARBA00023002"/>
    </source>
</evidence>
<comment type="subcellular location">
    <subcellularLocation>
        <location evidence="8">Mitochondrion</location>
    </subcellularLocation>
</comment>
<evidence type="ECO:0000256" key="5">
    <source>
        <dbReference type="ARBA" id="ARBA00022857"/>
    </source>
</evidence>
<evidence type="ECO:0000256" key="7">
    <source>
        <dbReference type="ARBA" id="ARBA00048933"/>
    </source>
</evidence>
<organism evidence="12 13">
    <name type="scientific">Pelagomonas calceolata</name>
    <dbReference type="NCBI Taxonomy" id="35677"/>
    <lineage>
        <taxon>Eukaryota</taxon>
        <taxon>Sar</taxon>
        <taxon>Stramenopiles</taxon>
        <taxon>Ochrophyta</taxon>
        <taxon>Pelagophyceae</taxon>
        <taxon>Pelagomonadales</taxon>
        <taxon>Pelagomonadaceae</taxon>
        <taxon>Pelagomonas</taxon>
    </lineage>
</organism>
<keyword evidence="4 8" id="KW-0274">FAD</keyword>
<keyword evidence="6 8" id="KW-0560">Oxidoreductase</keyword>
<comment type="similarity">
    <text evidence="2 8">Belongs to the ferredoxin--NADP reductase type 1 family.</text>
</comment>
<dbReference type="InterPro" id="IPR055275">
    <property type="entry name" value="Ferredox_Rdtase"/>
</dbReference>
<dbReference type="EC" id="1.18.1.6" evidence="8"/>
<dbReference type="Gene3D" id="3.40.50.720">
    <property type="entry name" value="NAD(P)-binding Rossmann-like Domain"/>
    <property type="match status" value="1"/>
</dbReference>
<keyword evidence="3 8" id="KW-0285">Flavoprotein</keyword>
<evidence type="ECO:0000313" key="13">
    <source>
        <dbReference type="Proteomes" id="UP000789595"/>
    </source>
</evidence>
<dbReference type="PIRSF" id="PIRSF000362">
    <property type="entry name" value="FNR"/>
    <property type="match status" value="1"/>
</dbReference>
<comment type="catalytic activity">
    <reaction evidence="7 8">
        <text>2 reduced [adrenodoxin] + NADP(+) + H(+) = 2 oxidized [adrenodoxin] + NADPH</text>
        <dbReference type="Rhea" id="RHEA:42312"/>
        <dbReference type="Rhea" id="RHEA-COMP:9998"/>
        <dbReference type="Rhea" id="RHEA-COMP:9999"/>
        <dbReference type="ChEBI" id="CHEBI:15378"/>
        <dbReference type="ChEBI" id="CHEBI:33737"/>
        <dbReference type="ChEBI" id="CHEBI:33738"/>
        <dbReference type="ChEBI" id="CHEBI:57783"/>
        <dbReference type="ChEBI" id="CHEBI:58349"/>
        <dbReference type="EC" id="1.18.1.6"/>
    </reaction>
</comment>
<dbReference type="PANTHER" id="PTHR48467">
    <property type="entry name" value="GLUTAMATE SYNTHASE 1 [NADH], CHLOROPLASTIC-LIKE"/>
    <property type="match status" value="1"/>
</dbReference>
<feature type="binding site" evidence="9">
    <location>
        <position position="54"/>
    </location>
    <ligand>
        <name>FAD</name>
        <dbReference type="ChEBI" id="CHEBI:57692"/>
    </ligand>
</feature>
<dbReference type="Proteomes" id="UP000789595">
    <property type="component" value="Unassembled WGS sequence"/>
</dbReference>
<reference evidence="12" key="1">
    <citation type="submission" date="2021-11" db="EMBL/GenBank/DDBJ databases">
        <authorList>
            <consortium name="Genoscope - CEA"/>
            <person name="William W."/>
        </authorList>
    </citation>
    <scope>NUCLEOTIDE SEQUENCE</scope>
</reference>
<feature type="binding site" evidence="10">
    <location>
        <begin position="218"/>
        <end position="219"/>
    </location>
    <ligand>
        <name>NADP(+)</name>
        <dbReference type="ChEBI" id="CHEBI:58349"/>
    </ligand>
</feature>
<keyword evidence="5 8" id="KW-0521">NADP</keyword>
<gene>
    <name evidence="12" type="ORF">PECAL_5P00220</name>
</gene>
<dbReference type="AlphaFoldDB" id="A0A8J2SMV3"/>
<dbReference type="Pfam" id="PF07992">
    <property type="entry name" value="Pyr_redox_2"/>
    <property type="match status" value="1"/>
</dbReference>
<dbReference type="Gene3D" id="3.50.50.60">
    <property type="entry name" value="FAD/NAD(P)-binding domain"/>
    <property type="match status" value="1"/>
</dbReference>